<dbReference type="PROSITE" id="PS01050">
    <property type="entry name" value="YJEF_C_2"/>
    <property type="match status" value="1"/>
</dbReference>
<dbReference type="InterPro" id="IPR004443">
    <property type="entry name" value="YjeF_N_dom"/>
</dbReference>
<keyword evidence="13" id="KW-0511">Multifunctional enzyme</keyword>
<dbReference type="GO" id="GO:0046496">
    <property type="term" value="P:nicotinamide nucleotide metabolic process"/>
    <property type="evidence" value="ECO:0007669"/>
    <property type="project" value="UniProtKB-UniRule"/>
</dbReference>
<keyword evidence="23" id="KW-1185">Reference proteome</keyword>
<accession>A0A291LWI7</accession>
<dbReference type="EC" id="4.2.1.136" evidence="19"/>
<comment type="cofactor">
    <cofactor evidence="17">
        <name>Mg(2+)</name>
        <dbReference type="ChEBI" id="CHEBI:18420"/>
    </cofactor>
</comment>
<evidence type="ECO:0000259" key="20">
    <source>
        <dbReference type="PROSITE" id="PS51383"/>
    </source>
</evidence>
<feature type="domain" description="YjeF N-terminal" evidence="21">
    <location>
        <begin position="10"/>
        <end position="220"/>
    </location>
</feature>
<keyword evidence="9 18" id="KW-0630">Potassium</keyword>
<dbReference type="Proteomes" id="UP000219050">
    <property type="component" value="Chromosome"/>
</dbReference>
<dbReference type="NCBIfam" id="TIGR00197">
    <property type="entry name" value="yjeF_nterm"/>
    <property type="match status" value="1"/>
</dbReference>
<sequence>MTGILTSAQMRSTEAAAIACGKCSGADLMERAGQGAAQAIRDAFPVKHRHAVILCGPGNNGGDGFVVARHLAQAGWRVEVLSLPGAGQSGDAARMADLWDGPREDLARAAAEAGARPDVVIDALFGTGLGRPLDPLLADVQAAVRARAGEGACARVALDCPSGLSADTGEVVGGEDAPVLPADLTLSFHSPKPGHYLSRGPEICGALTVVPIGLPPEDVPPLEAPPTGPITRLVAPASPPRWLGARVAPGNGDHKYTRGHVLVLGGKVAQGGAARMAARAALRVGAGLVTLAVPPAALIENAARLDAVMLARCADAAALTELLEDARLSALCLGPGLPPDARTRDLVLAALGAGRPTVLDAGALSAFADAPDALFAALHPRVVLTPHEGEFARLFPDLAEARREGSKIDAVRVAADRAGAVVLLKGAATVIAGPDGASSLHAGVYARAAPWLGTAGAGDVLSGLIAGLIAGRGAQDVHGQVEVAAWLHVETARRFGPGLIAEDLPDTLPQVLRDHGL</sequence>
<evidence type="ECO:0000256" key="10">
    <source>
        <dbReference type="ARBA" id="ARBA00023027"/>
    </source>
</evidence>
<evidence type="ECO:0000256" key="8">
    <source>
        <dbReference type="ARBA" id="ARBA00022857"/>
    </source>
</evidence>
<evidence type="ECO:0000256" key="17">
    <source>
        <dbReference type="HAMAP-Rule" id="MF_01965"/>
    </source>
</evidence>
<dbReference type="EC" id="5.1.99.6" evidence="19"/>
<evidence type="ECO:0000256" key="7">
    <source>
        <dbReference type="ARBA" id="ARBA00022840"/>
    </source>
</evidence>
<comment type="catalytic activity">
    <reaction evidence="2 18 19">
        <text>(6R)-NADPHX = (6S)-NADPHX</text>
        <dbReference type="Rhea" id="RHEA:32227"/>
        <dbReference type="ChEBI" id="CHEBI:64076"/>
        <dbReference type="ChEBI" id="CHEBI:64077"/>
        <dbReference type="EC" id="5.1.99.6"/>
    </reaction>
</comment>
<dbReference type="RefSeq" id="WP_097372651.1">
    <property type="nucleotide sequence ID" value="NZ_CP021404.1"/>
</dbReference>
<dbReference type="PANTHER" id="PTHR12592">
    <property type="entry name" value="ATP-DEPENDENT (S)-NAD(P)H-HYDRATE DEHYDRATASE FAMILY MEMBER"/>
    <property type="match status" value="1"/>
</dbReference>
<dbReference type="SUPFAM" id="SSF64153">
    <property type="entry name" value="YjeF N-terminal domain-like"/>
    <property type="match status" value="1"/>
</dbReference>
<comment type="catalytic activity">
    <reaction evidence="15 17 19">
        <text>(6S)-NADHX + ADP = AMP + phosphate + NADH + H(+)</text>
        <dbReference type="Rhea" id="RHEA:32223"/>
        <dbReference type="ChEBI" id="CHEBI:15378"/>
        <dbReference type="ChEBI" id="CHEBI:43474"/>
        <dbReference type="ChEBI" id="CHEBI:57945"/>
        <dbReference type="ChEBI" id="CHEBI:64074"/>
        <dbReference type="ChEBI" id="CHEBI:456215"/>
        <dbReference type="ChEBI" id="CHEBI:456216"/>
        <dbReference type="EC" id="4.2.1.136"/>
    </reaction>
</comment>
<name>A0A291LWI7_9RHOB</name>
<dbReference type="PANTHER" id="PTHR12592:SF0">
    <property type="entry name" value="ATP-DEPENDENT (S)-NAD(P)H-HYDRATE DEHYDRATASE"/>
    <property type="match status" value="1"/>
</dbReference>
<evidence type="ECO:0000256" key="4">
    <source>
        <dbReference type="ARBA" id="ARBA00009524"/>
    </source>
</evidence>
<dbReference type="Gene3D" id="3.40.50.10260">
    <property type="entry name" value="YjeF N-terminal domain"/>
    <property type="match status" value="1"/>
</dbReference>
<comment type="function">
    <text evidence="18">Catalyzes the epimerization of the S- and R-forms of NAD(P)HX, a damaged form of NAD(P)H that is a result of enzymatic or heat-dependent hydration. This is a prerequisite for the S-specific NAD(P)H-hydrate dehydratase to allow the repair of both epimers of NAD(P)HX.</text>
</comment>
<dbReference type="InterPro" id="IPR000631">
    <property type="entry name" value="CARKD"/>
</dbReference>
<evidence type="ECO:0000256" key="14">
    <source>
        <dbReference type="ARBA" id="ARBA00025153"/>
    </source>
</evidence>
<dbReference type="HAMAP" id="MF_01966">
    <property type="entry name" value="NADHX_epimerase"/>
    <property type="match status" value="1"/>
</dbReference>
<dbReference type="GO" id="GO:0110051">
    <property type="term" value="P:metabolite repair"/>
    <property type="evidence" value="ECO:0007669"/>
    <property type="project" value="TreeGrafter"/>
</dbReference>
<dbReference type="InterPro" id="IPR029056">
    <property type="entry name" value="Ribokinase-like"/>
</dbReference>
<dbReference type="GO" id="GO:0052856">
    <property type="term" value="F:NAD(P)HX epimerase activity"/>
    <property type="evidence" value="ECO:0007669"/>
    <property type="project" value="UniProtKB-UniRule"/>
</dbReference>
<feature type="binding site" evidence="17">
    <location>
        <position position="458"/>
    </location>
    <ligand>
        <name>AMP</name>
        <dbReference type="ChEBI" id="CHEBI:456215"/>
    </ligand>
</feature>
<comment type="function">
    <text evidence="17">Catalyzes the dehydration of the S-form of NAD(P)HX at the expense of ADP, which is converted to AMP. Together with NAD(P)HX epimerase, which catalyzes the epimerization of the S- and R-forms, the enzyme allows the repair of both epimers of NAD(P)HX, a damaged form of NAD(P)H that is a result of enzymatic or heat-dependent hydration.</text>
</comment>
<comment type="cofactor">
    <cofactor evidence="18 19">
        <name>K(+)</name>
        <dbReference type="ChEBI" id="CHEBI:29103"/>
    </cofactor>
    <text evidence="18 19">Binds 1 potassium ion per subunit.</text>
</comment>
<dbReference type="GO" id="GO:0052855">
    <property type="term" value="F:ADP-dependent NAD(P)H-hydrate dehydratase activity"/>
    <property type="evidence" value="ECO:0007669"/>
    <property type="project" value="UniProtKB-UniRule"/>
</dbReference>
<feature type="binding site" evidence="18">
    <location>
        <begin position="59"/>
        <end position="63"/>
    </location>
    <ligand>
        <name>(6S)-NADPHX</name>
        <dbReference type="ChEBI" id="CHEBI:64076"/>
    </ligand>
</feature>
<evidence type="ECO:0000256" key="19">
    <source>
        <dbReference type="PIRNR" id="PIRNR017184"/>
    </source>
</evidence>
<dbReference type="SUPFAM" id="SSF53613">
    <property type="entry name" value="Ribokinase-like"/>
    <property type="match status" value="1"/>
</dbReference>
<dbReference type="EMBL" id="CP021404">
    <property type="protein sequence ID" value="ATI41103.1"/>
    <property type="molecule type" value="Genomic_DNA"/>
</dbReference>
<organism evidence="22 23">
    <name type="scientific">Pacificitalea manganoxidans</name>
    <dbReference type="NCBI Taxonomy" id="1411902"/>
    <lineage>
        <taxon>Bacteria</taxon>
        <taxon>Pseudomonadati</taxon>
        <taxon>Pseudomonadota</taxon>
        <taxon>Alphaproteobacteria</taxon>
        <taxon>Rhodobacterales</taxon>
        <taxon>Paracoccaceae</taxon>
        <taxon>Pacificitalea</taxon>
    </lineage>
</organism>
<protein>
    <recommendedName>
        <fullName evidence="19">Bifunctional NAD(P)H-hydrate repair enzyme</fullName>
    </recommendedName>
    <alternativeName>
        <fullName evidence="19">Nicotinamide nucleotide repair protein</fullName>
    </alternativeName>
    <domain>
        <recommendedName>
            <fullName evidence="19">ADP-dependent (S)-NAD(P)H-hydrate dehydratase</fullName>
            <ecNumber evidence="19">4.2.1.136</ecNumber>
        </recommendedName>
        <alternativeName>
            <fullName evidence="19">ADP-dependent NAD(P)HX dehydratase</fullName>
        </alternativeName>
    </domain>
    <domain>
        <recommendedName>
            <fullName evidence="19">NAD(P)H-hydrate epimerase</fullName>
            <ecNumber evidence="19">5.1.99.6</ecNumber>
        </recommendedName>
    </domain>
</protein>
<dbReference type="PROSITE" id="PS51385">
    <property type="entry name" value="YJEF_N"/>
    <property type="match status" value="1"/>
</dbReference>
<evidence type="ECO:0000256" key="6">
    <source>
        <dbReference type="ARBA" id="ARBA00022741"/>
    </source>
</evidence>
<keyword evidence="10 17" id="KW-0520">NAD</keyword>
<evidence type="ECO:0000256" key="1">
    <source>
        <dbReference type="ARBA" id="ARBA00000013"/>
    </source>
</evidence>
<comment type="similarity">
    <text evidence="4 19">In the C-terminal section; belongs to the NnrD/CARKD family.</text>
</comment>
<keyword evidence="12 17" id="KW-0456">Lyase</keyword>
<dbReference type="Gene3D" id="3.40.1190.20">
    <property type="match status" value="1"/>
</dbReference>
<comment type="similarity">
    <text evidence="18">Belongs to the NnrE/AIBP family.</text>
</comment>
<dbReference type="Pfam" id="PF03853">
    <property type="entry name" value="YjeF_N"/>
    <property type="match status" value="1"/>
</dbReference>
<feature type="binding site" evidence="18">
    <location>
        <position position="162"/>
    </location>
    <ligand>
        <name>K(+)</name>
        <dbReference type="ChEBI" id="CHEBI:29103"/>
    </ligand>
</feature>
<feature type="binding site" evidence="17">
    <location>
        <begin position="425"/>
        <end position="429"/>
    </location>
    <ligand>
        <name>AMP</name>
        <dbReference type="ChEBI" id="CHEBI:456215"/>
    </ligand>
</feature>
<dbReference type="OrthoDB" id="9806925at2"/>
<comment type="similarity">
    <text evidence="17">Belongs to the NnrD/CARKD family.</text>
</comment>
<reference evidence="22 23" key="1">
    <citation type="submission" date="2017-05" db="EMBL/GenBank/DDBJ databases">
        <title>Comparative genomic and metabolic analysis of manganese-oxidizing mechanisms in Celeribater manganoxidans DY25T: its adaption to the environment of polymetallic nodule.</title>
        <authorList>
            <person name="Wang X."/>
        </authorList>
    </citation>
    <scope>NUCLEOTIDE SEQUENCE [LARGE SCALE GENOMIC DNA]</scope>
    <source>
        <strain evidence="22 23">DY25</strain>
    </source>
</reference>
<keyword evidence="6 17" id="KW-0547">Nucleotide-binding</keyword>
<dbReference type="InterPro" id="IPR017953">
    <property type="entry name" value="Carbohydrate_kinase_pred_CS"/>
</dbReference>
<feature type="binding site" evidence="17">
    <location>
        <position position="336"/>
    </location>
    <ligand>
        <name>(6S)-NADPHX</name>
        <dbReference type="ChEBI" id="CHEBI:64076"/>
    </ligand>
</feature>
<keyword evidence="7 17" id="KW-0067">ATP-binding</keyword>
<dbReference type="Pfam" id="PF01256">
    <property type="entry name" value="Carb_kinase"/>
    <property type="match status" value="1"/>
</dbReference>
<comment type="catalytic activity">
    <reaction evidence="1 18 19">
        <text>(6R)-NADHX = (6S)-NADHX</text>
        <dbReference type="Rhea" id="RHEA:32215"/>
        <dbReference type="ChEBI" id="CHEBI:64074"/>
        <dbReference type="ChEBI" id="CHEBI:64075"/>
        <dbReference type="EC" id="5.1.99.6"/>
    </reaction>
</comment>
<comment type="function">
    <text evidence="14 19">Bifunctional enzyme that catalyzes the epimerization of the S- and R-forms of NAD(P)HX and the dehydration of the S-form of NAD(P)HX at the expense of ADP, which is converted to AMP. This allows the repair of both epimers of NAD(P)HX, a damaged form of NAD(P)H that is a result of enzymatic or heat-dependent hydration.</text>
</comment>
<feature type="binding site" evidence="18">
    <location>
        <begin position="126"/>
        <end position="132"/>
    </location>
    <ligand>
        <name>(6S)-NADPHX</name>
        <dbReference type="ChEBI" id="CHEBI:64076"/>
    </ligand>
</feature>
<evidence type="ECO:0000256" key="2">
    <source>
        <dbReference type="ARBA" id="ARBA00000909"/>
    </source>
</evidence>
<evidence type="ECO:0000259" key="21">
    <source>
        <dbReference type="PROSITE" id="PS51385"/>
    </source>
</evidence>
<proteinExistence type="inferred from homology"/>
<dbReference type="AlphaFoldDB" id="A0A291LWI7"/>
<feature type="binding site" evidence="17">
    <location>
        <position position="387"/>
    </location>
    <ligand>
        <name>(6S)-NADPHX</name>
        <dbReference type="ChEBI" id="CHEBI:64076"/>
    </ligand>
</feature>
<gene>
    <name evidence="18" type="primary">nnrE</name>
    <name evidence="17" type="synonym">nnrD</name>
    <name evidence="22" type="ORF">CBW24_03185</name>
</gene>
<evidence type="ECO:0000313" key="22">
    <source>
        <dbReference type="EMBL" id="ATI41103.1"/>
    </source>
</evidence>
<keyword evidence="8 17" id="KW-0521">NADP</keyword>
<evidence type="ECO:0000256" key="9">
    <source>
        <dbReference type="ARBA" id="ARBA00022958"/>
    </source>
</evidence>
<dbReference type="GO" id="GO:0005524">
    <property type="term" value="F:ATP binding"/>
    <property type="evidence" value="ECO:0007669"/>
    <property type="project" value="UniProtKB-UniRule"/>
</dbReference>
<comment type="catalytic activity">
    <reaction evidence="16 17 19">
        <text>(6S)-NADPHX + ADP = AMP + phosphate + NADPH + H(+)</text>
        <dbReference type="Rhea" id="RHEA:32235"/>
        <dbReference type="ChEBI" id="CHEBI:15378"/>
        <dbReference type="ChEBI" id="CHEBI:43474"/>
        <dbReference type="ChEBI" id="CHEBI:57783"/>
        <dbReference type="ChEBI" id="CHEBI:64076"/>
        <dbReference type="ChEBI" id="CHEBI:456215"/>
        <dbReference type="ChEBI" id="CHEBI:456216"/>
        <dbReference type="EC" id="4.2.1.136"/>
    </reaction>
</comment>
<comment type="subunit">
    <text evidence="17">Homotetramer.</text>
</comment>
<dbReference type="GO" id="GO:0046872">
    <property type="term" value="F:metal ion binding"/>
    <property type="evidence" value="ECO:0007669"/>
    <property type="project" value="UniProtKB-UniRule"/>
</dbReference>
<feature type="binding site" evidence="17">
    <location>
        <position position="459"/>
    </location>
    <ligand>
        <name>(6S)-NADPHX</name>
        <dbReference type="ChEBI" id="CHEBI:64076"/>
    </ligand>
</feature>
<feature type="binding site" evidence="18">
    <location>
        <position position="159"/>
    </location>
    <ligand>
        <name>(6S)-NADPHX</name>
        <dbReference type="ChEBI" id="CHEBI:64076"/>
    </ligand>
</feature>
<comment type="similarity">
    <text evidence="3 19">In the N-terminal section; belongs to the NnrE/AIBP family.</text>
</comment>
<feature type="binding site" evidence="18">
    <location>
        <position position="60"/>
    </location>
    <ligand>
        <name>K(+)</name>
        <dbReference type="ChEBI" id="CHEBI:29103"/>
    </ligand>
</feature>
<comment type="caution">
    <text evidence="18">Lacks conserved residue(s) required for the propagation of feature annotation.</text>
</comment>
<evidence type="ECO:0000256" key="18">
    <source>
        <dbReference type="HAMAP-Rule" id="MF_01966"/>
    </source>
</evidence>
<feature type="binding site" evidence="18">
    <location>
        <position position="122"/>
    </location>
    <ligand>
        <name>K(+)</name>
        <dbReference type="ChEBI" id="CHEBI:29103"/>
    </ligand>
</feature>
<keyword evidence="11 18" id="KW-0413">Isomerase</keyword>
<dbReference type="CDD" id="cd01171">
    <property type="entry name" value="YXKO-related"/>
    <property type="match status" value="1"/>
</dbReference>
<dbReference type="PIRSF" id="PIRSF017184">
    <property type="entry name" value="Nnr"/>
    <property type="match status" value="1"/>
</dbReference>
<evidence type="ECO:0000256" key="3">
    <source>
        <dbReference type="ARBA" id="ARBA00006001"/>
    </source>
</evidence>
<dbReference type="InterPro" id="IPR030677">
    <property type="entry name" value="Nnr"/>
</dbReference>
<dbReference type="PROSITE" id="PS51383">
    <property type="entry name" value="YJEF_C_3"/>
    <property type="match status" value="1"/>
</dbReference>
<evidence type="ECO:0000313" key="23">
    <source>
        <dbReference type="Proteomes" id="UP000219050"/>
    </source>
</evidence>
<dbReference type="HAMAP" id="MF_01965">
    <property type="entry name" value="NADHX_dehydratase"/>
    <property type="match status" value="1"/>
</dbReference>
<evidence type="ECO:0000256" key="16">
    <source>
        <dbReference type="ARBA" id="ARBA00049209"/>
    </source>
</evidence>
<evidence type="ECO:0000256" key="13">
    <source>
        <dbReference type="ARBA" id="ARBA00023268"/>
    </source>
</evidence>
<evidence type="ECO:0000256" key="5">
    <source>
        <dbReference type="ARBA" id="ARBA00022723"/>
    </source>
</evidence>
<dbReference type="NCBIfam" id="TIGR00196">
    <property type="entry name" value="yjeF_cterm"/>
    <property type="match status" value="1"/>
</dbReference>
<evidence type="ECO:0000256" key="11">
    <source>
        <dbReference type="ARBA" id="ARBA00023235"/>
    </source>
</evidence>
<evidence type="ECO:0000256" key="12">
    <source>
        <dbReference type="ARBA" id="ARBA00023239"/>
    </source>
</evidence>
<keyword evidence="5 18" id="KW-0479">Metal-binding</keyword>
<feature type="binding site" evidence="17">
    <location>
        <position position="273"/>
    </location>
    <ligand>
        <name>(6S)-NADPHX</name>
        <dbReference type="ChEBI" id="CHEBI:64076"/>
    </ligand>
</feature>
<dbReference type="InterPro" id="IPR036652">
    <property type="entry name" value="YjeF_N_dom_sf"/>
</dbReference>
<dbReference type="KEGG" id="cmag:CBW24_03185"/>
<feature type="domain" description="YjeF C-terminal" evidence="20">
    <location>
        <begin position="238"/>
        <end position="515"/>
    </location>
</feature>
<evidence type="ECO:0000256" key="15">
    <source>
        <dbReference type="ARBA" id="ARBA00048238"/>
    </source>
</evidence>